<feature type="region of interest" description="Disordered" evidence="1">
    <location>
        <begin position="77"/>
        <end position="100"/>
    </location>
</feature>
<dbReference type="EMBL" id="BGPR01036391">
    <property type="protein sequence ID" value="GBO11609.1"/>
    <property type="molecule type" value="Genomic_DNA"/>
</dbReference>
<dbReference type="OrthoDB" id="421226at2759"/>
<proteinExistence type="predicted"/>
<feature type="compositionally biased region" description="Basic and acidic residues" evidence="1">
    <location>
        <begin position="343"/>
        <end position="360"/>
    </location>
</feature>
<name>A0A4Y2UEZ6_ARAVE</name>
<comment type="caution">
    <text evidence="3">The sequence shown here is derived from an EMBL/GenBank/DDBJ whole genome shotgun (WGS) entry which is preliminary data.</text>
</comment>
<reference evidence="3 4" key="1">
    <citation type="journal article" date="2019" name="Sci. Rep.">
        <title>Orb-weaving spider Araneus ventricosus genome elucidates the spidroin gene catalogue.</title>
        <authorList>
            <person name="Kono N."/>
            <person name="Nakamura H."/>
            <person name="Ohtoshi R."/>
            <person name="Moran D.A.P."/>
            <person name="Shinohara A."/>
            <person name="Yoshida Y."/>
            <person name="Fujiwara M."/>
            <person name="Mori M."/>
            <person name="Tomita M."/>
            <person name="Arakawa K."/>
        </authorList>
    </citation>
    <scope>NUCLEOTIDE SEQUENCE [LARGE SCALE GENOMIC DNA]</scope>
</reference>
<dbReference type="EMBL" id="BGPR01036389">
    <property type="protein sequence ID" value="GBO11605.1"/>
    <property type="molecule type" value="Genomic_DNA"/>
</dbReference>
<feature type="region of interest" description="Disordered" evidence="1">
    <location>
        <begin position="35"/>
        <end position="54"/>
    </location>
</feature>
<feature type="region of interest" description="Disordered" evidence="1">
    <location>
        <begin position="343"/>
        <end position="379"/>
    </location>
</feature>
<feature type="compositionally biased region" description="Polar residues" evidence="1">
    <location>
        <begin position="362"/>
        <end position="371"/>
    </location>
</feature>
<evidence type="ECO:0000313" key="2">
    <source>
        <dbReference type="EMBL" id="GBO11605.1"/>
    </source>
</evidence>
<gene>
    <name evidence="2" type="ORF">AVEN_196831_1</name>
    <name evidence="3" type="ORF">AVEN_20744_1</name>
</gene>
<accession>A0A4Y2UEZ6</accession>
<dbReference type="Proteomes" id="UP000499080">
    <property type="component" value="Unassembled WGS sequence"/>
</dbReference>
<evidence type="ECO:0000313" key="4">
    <source>
        <dbReference type="Proteomes" id="UP000499080"/>
    </source>
</evidence>
<keyword evidence="4" id="KW-1185">Reference proteome</keyword>
<feature type="region of interest" description="Disordered" evidence="1">
    <location>
        <begin position="1"/>
        <end position="20"/>
    </location>
</feature>
<sequence length="536" mass="59882">MEQQQDLLKENEILKQNQSNKNDFIKKLMSRIESEPLEDYEIPQDEEERDPEDEEVLALKDRLRFQRKSWPTQVSIRRKLEPKSASLDDETQDPTAEEQEELWRLEFPPPPPDMEEAPWLGVSKPIYPVVAESLIDTVNPPEEDLQQLTKDAQKSANDWEVQMLVQQFEENVLLQRGASSRRHSSGEALTWDKVLRMRNTVRTKNQTSDIGDPRSGRKYSLIEEGSSRTIGAVSQWGEAGISPGVPHSTSYTSLINLENRQGTLIAEKSDKADSLAFPHKNGALFTQVPPKGRKSSLPIISTASTICKARCMSMEDVKNNIIRECNHQSSVSSSCSQETVVEMETKSSTAEDVHSYDKIKLSTRSPSSPNVATDKESHMSLDFSRLSDWPSSPCLPTIREDDQTSGSANTPLKSSPGRSVSHDCLPKKGSLPIGKQSYKTTSRPPCNPDSFHSLETICNTSGQAVMRDSVVLNLDPRSHHYQEMTPDNQYYSNIRAANISSRPTLSSGMPLKDNSRSISQSSVVIAIPECDPVLSP</sequence>
<feature type="region of interest" description="Disordered" evidence="1">
    <location>
        <begin position="392"/>
        <end position="446"/>
    </location>
</feature>
<protein>
    <submittedName>
        <fullName evidence="3">Uncharacterized protein</fullName>
    </submittedName>
</protein>
<evidence type="ECO:0000256" key="1">
    <source>
        <dbReference type="SAM" id="MobiDB-lite"/>
    </source>
</evidence>
<evidence type="ECO:0000313" key="3">
    <source>
        <dbReference type="EMBL" id="GBO11609.1"/>
    </source>
</evidence>
<dbReference type="AlphaFoldDB" id="A0A4Y2UEZ6"/>
<organism evidence="3 4">
    <name type="scientific">Araneus ventricosus</name>
    <name type="common">Orbweaver spider</name>
    <name type="synonym">Epeira ventricosa</name>
    <dbReference type="NCBI Taxonomy" id="182803"/>
    <lineage>
        <taxon>Eukaryota</taxon>
        <taxon>Metazoa</taxon>
        <taxon>Ecdysozoa</taxon>
        <taxon>Arthropoda</taxon>
        <taxon>Chelicerata</taxon>
        <taxon>Arachnida</taxon>
        <taxon>Araneae</taxon>
        <taxon>Araneomorphae</taxon>
        <taxon>Entelegynae</taxon>
        <taxon>Araneoidea</taxon>
        <taxon>Araneidae</taxon>
        <taxon>Araneus</taxon>
    </lineage>
</organism>
<feature type="compositionally biased region" description="Polar residues" evidence="1">
    <location>
        <begin position="404"/>
        <end position="418"/>
    </location>
</feature>
<feature type="compositionally biased region" description="Acidic residues" evidence="1">
    <location>
        <begin position="87"/>
        <end position="100"/>
    </location>
</feature>